<dbReference type="Pfam" id="PF13899">
    <property type="entry name" value="Thioredoxin_7"/>
    <property type="match status" value="1"/>
</dbReference>
<feature type="chain" id="PRO_5025693240" description="Thioredoxin domain-containing protein 12" evidence="10">
    <location>
        <begin position="30"/>
        <end position="211"/>
    </location>
</feature>
<comment type="subcellular location">
    <subcellularLocation>
        <location evidence="1">Endoplasmic reticulum lumen</location>
    </subcellularLocation>
</comment>
<dbReference type="PANTHER" id="PTHR15337">
    <property type="entry name" value="ANTERIOR GRADIENT PROTEIN-RELATED"/>
    <property type="match status" value="1"/>
</dbReference>
<dbReference type="InterPro" id="IPR051099">
    <property type="entry name" value="AGR/TXD"/>
</dbReference>
<dbReference type="GeneTree" id="ENSGT00530000063273"/>
<evidence type="ECO:0000256" key="3">
    <source>
        <dbReference type="ARBA" id="ARBA00016955"/>
    </source>
</evidence>
<dbReference type="PROSITE" id="PS00194">
    <property type="entry name" value="THIOREDOXIN_1"/>
    <property type="match status" value="1"/>
</dbReference>
<feature type="signal peptide" evidence="10">
    <location>
        <begin position="1"/>
        <end position="29"/>
    </location>
</feature>
<protein>
    <recommendedName>
        <fullName evidence="3">Thioredoxin domain-containing protein 12</fullName>
        <ecNumber evidence="2">1.8.4.2</ecNumber>
    </recommendedName>
</protein>
<dbReference type="GO" id="GO:0061691">
    <property type="term" value="P:detoxification of hydrogen peroxide"/>
    <property type="evidence" value="ECO:0007669"/>
    <property type="project" value="Ensembl"/>
</dbReference>
<dbReference type="GO" id="GO:0006974">
    <property type="term" value="P:DNA damage response"/>
    <property type="evidence" value="ECO:0007669"/>
    <property type="project" value="Ensembl"/>
</dbReference>
<evidence type="ECO:0000256" key="7">
    <source>
        <dbReference type="ARBA" id="ARBA00023157"/>
    </source>
</evidence>
<feature type="domain" description="Thioredoxin" evidence="11">
    <location>
        <begin position="16"/>
        <end position="166"/>
    </location>
</feature>
<organism evidence="12 13">
    <name type="scientific">Oreochromis niloticus</name>
    <name type="common">Nile tilapia</name>
    <name type="synonym">Tilapia nilotica</name>
    <dbReference type="NCBI Taxonomy" id="8128"/>
    <lineage>
        <taxon>Eukaryota</taxon>
        <taxon>Metazoa</taxon>
        <taxon>Chordata</taxon>
        <taxon>Craniata</taxon>
        <taxon>Vertebrata</taxon>
        <taxon>Euteleostomi</taxon>
        <taxon>Actinopterygii</taxon>
        <taxon>Neopterygii</taxon>
        <taxon>Teleostei</taxon>
        <taxon>Neoteleostei</taxon>
        <taxon>Acanthomorphata</taxon>
        <taxon>Ovalentaria</taxon>
        <taxon>Cichlomorphae</taxon>
        <taxon>Cichliformes</taxon>
        <taxon>Cichlidae</taxon>
        <taxon>African cichlids</taxon>
        <taxon>Pseudocrenilabrinae</taxon>
        <taxon>Oreochromini</taxon>
        <taxon>Oreochromis</taxon>
    </lineage>
</organism>
<reference evidence="12" key="2">
    <citation type="submission" date="2025-08" db="UniProtKB">
        <authorList>
            <consortium name="Ensembl"/>
        </authorList>
    </citation>
    <scope>IDENTIFICATION</scope>
</reference>
<keyword evidence="4 10" id="KW-0732">Signal</keyword>
<evidence type="ECO:0000256" key="4">
    <source>
        <dbReference type="ARBA" id="ARBA00022729"/>
    </source>
</evidence>
<keyword evidence="6" id="KW-0560">Oxidoreductase</keyword>
<dbReference type="AlphaFoldDB" id="A0A669BSN0"/>
<evidence type="ECO:0000256" key="8">
    <source>
        <dbReference type="ARBA" id="ARBA00023284"/>
    </source>
</evidence>
<dbReference type="Proteomes" id="UP000005207">
    <property type="component" value="Linkage group LG18"/>
</dbReference>
<gene>
    <name evidence="12" type="primary">TXNDC12</name>
    <name evidence="12" type="synonym">txndc12</name>
</gene>
<dbReference type="Ensembl" id="ENSONIT00000061381.1">
    <property type="protein sequence ID" value="ENSONIP00000038744.1"/>
    <property type="gene ID" value="ENSONIG00000041938.1"/>
</dbReference>
<evidence type="ECO:0000313" key="12">
    <source>
        <dbReference type="Ensembl" id="ENSONIP00000038744.1"/>
    </source>
</evidence>
<dbReference type="CDD" id="cd02959">
    <property type="entry name" value="ERp19"/>
    <property type="match status" value="1"/>
</dbReference>
<dbReference type="Gene3D" id="3.40.30.10">
    <property type="entry name" value="Glutaredoxin"/>
    <property type="match status" value="1"/>
</dbReference>
<dbReference type="InterPro" id="IPR036249">
    <property type="entry name" value="Thioredoxin-like_sf"/>
</dbReference>
<evidence type="ECO:0000256" key="9">
    <source>
        <dbReference type="ARBA" id="ARBA00033687"/>
    </source>
</evidence>
<keyword evidence="7" id="KW-1015">Disulfide bond</keyword>
<dbReference type="FunCoup" id="A0A669BSN0">
    <property type="interactions" value="914"/>
</dbReference>
<evidence type="ECO:0000256" key="6">
    <source>
        <dbReference type="ARBA" id="ARBA00023002"/>
    </source>
</evidence>
<keyword evidence="5" id="KW-0256">Endoplasmic reticulum</keyword>
<dbReference type="InterPro" id="IPR013766">
    <property type="entry name" value="Thioredoxin_domain"/>
</dbReference>
<dbReference type="EC" id="1.8.4.2" evidence="2"/>
<dbReference type="InterPro" id="IPR037462">
    <property type="entry name" value="ERp19"/>
</dbReference>
<name>A0A669BSN0_ORENI</name>
<evidence type="ECO:0000256" key="5">
    <source>
        <dbReference type="ARBA" id="ARBA00022824"/>
    </source>
</evidence>
<accession>A0A669BSN0</accession>
<dbReference type="PANTHER" id="PTHR15337:SF10">
    <property type="entry name" value="THIOREDOXIN DOMAIN-CONTAINING PROTEIN 12"/>
    <property type="match status" value="1"/>
</dbReference>
<dbReference type="GO" id="GO:0005788">
    <property type="term" value="C:endoplasmic reticulum lumen"/>
    <property type="evidence" value="ECO:0007669"/>
    <property type="project" value="UniProtKB-SubCell"/>
</dbReference>
<comment type="catalytic activity">
    <reaction evidence="9">
        <text>[protein]-disulfide + 2 glutathione = [protein]-dithiol + glutathione disulfide</text>
        <dbReference type="Rhea" id="RHEA:21064"/>
        <dbReference type="Rhea" id="RHEA-COMP:10593"/>
        <dbReference type="Rhea" id="RHEA-COMP:10594"/>
        <dbReference type="ChEBI" id="CHEBI:29950"/>
        <dbReference type="ChEBI" id="CHEBI:50058"/>
        <dbReference type="ChEBI" id="CHEBI:57925"/>
        <dbReference type="ChEBI" id="CHEBI:58297"/>
        <dbReference type="EC" id="1.8.4.2"/>
    </reaction>
    <physiologicalReaction direction="right-to-left" evidence="9">
        <dbReference type="Rhea" id="RHEA:21066"/>
    </physiologicalReaction>
</comment>
<evidence type="ECO:0000313" key="13">
    <source>
        <dbReference type="Proteomes" id="UP000005207"/>
    </source>
</evidence>
<dbReference type="InParanoid" id="A0A669BSN0"/>
<keyword evidence="8" id="KW-0676">Redox-active center</keyword>
<dbReference type="GO" id="GO:0019153">
    <property type="term" value="F:protein-disulfide reductase (glutathione) activity"/>
    <property type="evidence" value="ECO:0007669"/>
    <property type="project" value="UniProtKB-EC"/>
</dbReference>
<keyword evidence="13" id="KW-1185">Reference proteome</keyword>
<evidence type="ECO:0000256" key="10">
    <source>
        <dbReference type="SAM" id="SignalP"/>
    </source>
</evidence>
<reference evidence="12" key="3">
    <citation type="submission" date="2025-09" db="UniProtKB">
        <authorList>
            <consortium name="Ensembl"/>
        </authorList>
    </citation>
    <scope>IDENTIFICATION</scope>
</reference>
<dbReference type="SUPFAM" id="SSF52833">
    <property type="entry name" value="Thioredoxin-like"/>
    <property type="match status" value="1"/>
</dbReference>
<evidence type="ECO:0000256" key="2">
    <source>
        <dbReference type="ARBA" id="ARBA00013094"/>
    </source>
</evidence>
<reference evidence="13" key="1">
    <citation type="submission" date="2012-01" db="EMBL/GenBank/DDBJ databases">
        <title>The Genome Sequence of Oreochromis niloticus (Nile Tilapia).</title>
        <authorList>
            <consortium name="Broad Institute Genome Assembly Team"/>
            <consortium name="Broad Institute Sequencing Platform"/>
            <person name="Di Palma F."/>
            <person name="Johnson J."/>
            <person name="Lander E.S."/>
            <person name="Lindblad-Toh K."/>
        </authorList>
    </citation>
    <scope>NUCLEOTIDE SEQUENCE [LARGE SCALE GENOMIC DNA]</scope>
</reference>
<evidence type="ECO:0000256" key="1">
    <source>
        <dbReference type="ARBA" id="ARBA00004319"/>
    </source>
</evidence>
<dbReference type="InterPro" id="IPR017937">
    <property type="entry name" value="Thioredoxin_CS"/>
</dbReference>
<dbReference type="PROSITE" id="PS51352">
    <property type="entry name" value="THIOREDOXIN_2"/>
    <property type="match status" value="1"/>
</dbReference>
<proteinExistence type="predicted"/>
<sequence>MQTSLLNFGLFSVFQLLISLSCFQEVVQATSGRGFGDHIHWRTLEDAKKEAEASGLPIMVIIHKSWCGACKALKPKFAESKEISELAHNFVMVNLEDEEEPKDEAFTPDGGYIPRILFLDPLGHVHPEITNKNGNPNYKYFYSNAEHGNSPDDHFYVGGILNSLHSHFKVALCYKILQTVLYEQTLGGGEEELPFKRKSRLREKTFWLVWS</sequence>
<dbReference type="GO" id="GO:0047134">
    <property type="term" value="F:protein-disulfide reductase [NAD(P)H] activity"/>
    <property type="evidence" value="ECO:0007669"/>
    <property type="project" value="Ensembl"/>
</dbReference>
<evidence type="ECO:0000259" key="11">
    <source>
        <dbReference type="PROSITE" id="PS51352"/>
    </source>
</evidence>